<evidence type="ECO:0000313" key="2">
    <source>
        <dbReference type="Proteomes" id="UP001190700"/>
    </source>
</evidence>
<evidence type="ECO:0000313" key="1">
    <source>
        <dbReference type="EMBL" id="KAK3286954.1"/>
    </source>
</evidence>
<comment type="caution">
    <text evidence="1">The sequence shown here is derived from an EMBL/GenBank/DDBJ whole genome shotgun (WGS) entry which is preliminary data.</text>
</comment>
<organism evidence="1 2">
    <name type="scientific">Cymbomonas tetramitiformis</name>
    <dbReference type="NCBI Taxonomy" id="36881"/>
    <lineage>
        <taxon>Eukaryota</taxon>
        <taxon>Viridiplantae</taxon>
        <taxon>Chlorophyta</taxon>
        <taxon>Pyramimonadophyceae</taxon>
        <taxon>Pyramimonadales</taxon>
        <taxon>Pyramimonadaceae</taxon>
        <taxon>Cymbomonas</taxon>
    </lineage>
</organism>
<keyword evidence="2" id="KW-1185">Reference proteome</keyword>
<sequence>MAVGRPGGSGVFWGFWVAVLGRYPEPSDRVSGLGGDESVARGLSSLNARGGCGDVPEVSDAVGVGVRWLDLAVTLTKASNRSQLWSWVYGLREDDGPHLGPVTHPIGVGHALDLVAESLECVAAVNRMEVMVVLQVKQLGRLRVRDGEHDVSQSSGEGSEVSVGGVVVKGLASGKLETSGLEEADEVTPIRKSVRKMITKFLLAALLHRRSNQNVGVIEEIKSCWSLNR</sequence>
<accession>A0AAE0LJE1</accession>
<protein>
    <submittedName>
        <fullName evidence="1">Uncharacterized protein</fullName>
    </submittedName>
</protein>
<reference evidence="1 2" key="1">
    <citation type="journal article" date="2015" name="Genome Biol. Evol.">
        <title>Comparative Genomics of a Bacterivorous Green Alga Reveals Evolutionary Causalities and Consequences of Phago-Mixotrophic Mode of Nutrition.</title>
        <authorList>
            <person name="Burns J.A."/>
            <person name="Paasch A."/>
            <person name="Narechania A."/>
            <person name="Kim E."/>
        </authorList>
    </citation>
    <scope>NUCLEOTIDE SEQUENCE [LARGE SCALE GENOMIC DNA]</scope>
    <source>
        <strain evidence="1 2">PLY_AMNH</strain>
    </source>
</reference>
<proteinExistence type="predicted"/>
<gene>
    <name evidence="1" type="ORF">CYMTET_5511</name>
</gene>
<dbReference type="EMBL" id="LGRX02001066">
    <property type="protein sequence ID" value="KAK3286954.1"/>
    <property type="molecule type" value="Genomic_DNA"/>
</dbReference>
<dbReference type="Proteomes" id="UP001190700">
    <property type="component" value="Unassembled WGS sequence"/>
</dbReference>
<name>A0AAE0LJE1_9CHLO</name>
<dbReference type="AlphaFoldDB" id="A0AAE0LJE1"/>